<dbReference type="EMBL" id="JANGAB010000010">
    <property type="protein sequence ID" value="MCQ4950543.1"/>
    <property type="molecule type" value="Genomic_DNA"/>
</dbReference>
<evidence type="ECO:0000259" key="1">
    <source>
        <dbReference type="PROSITE" id="PS50851"/>
    </source>
</evidence>
<dbReference type="RefSeq" id="WP_256136735.1">
    <property type="nucleotide sequence ID" value="NZ_JANGAB010000010.1"/>
</dbReference>
<reference evidence="2" key="1">
    <citation type="submission" date="2022-06" db="EMBL/GenBank/DDBJ databases">
        <title>Isolation of gut microbiota from human fecal samples.</title>
        <authorList>
            <person name="Pamer E.G."/>
            <person name="Barat B."/>
            <person name="Waligurski E."/>
            <person name="Medina S."/>
            <person name="Paddock L."/>
            <person name="Mostad J."/>
        </authorList>
    </citation>
    <scope>NUCLEOTIDE SEQUENCE</scope>
    <source>
        <strain evidence="2">DFI.7.96</strain>
    </source>
</reference>
<sequence length="141" mass="14899">MGKGEIGLCVASGELLFLLPAKRLLYILSSDALQAAVDEEDRAVWERQAVRVVSLRALLGLPPGKERHALLLKEASGAVGLLVDEVLDAFAALPGGAMAMPPSVLWEANSFLQGVLPLQGQDRLAYLVDVARLLTAAEGGQ</sequence>
<comment type="caution">
    <text evidence="2">The sequence shown here is derived from an EMBL/GenBank/DDBJ whole genome shotgun (WGS) entry which is preliminary data.</text>
</comment>
<evidence type="ECO:0000313" key="3">
    <source>
        <dbReference type="Proteomes" id="UP001205063"/>
    </source>
</evidence>
<dbReference type="AlphaFoldDB" id="A0AAW5KE08"/>
<gene>
    <name evidence="2" type="ORF">NE646_12835</name>
</gene>
<dbReference type="Pfam" id="PF01584">
    <property type="entry name" value="CheW"/>
    <property type="match status" value="1"/>
</dbReference>
<evidence type="ECO:0000313" key="2">
    <source>
        <dbReference type="EMBL" id="MCQ4950543.1"/>
    </source>
</evidence>
<name>A0AAW5KE08_9FIRM</name>
<dbReference type="SUPFAM" id="SSF50341">
    <property type="entry name" value="CheW-like"/>
    <property type="match status" value="1"/>
</dbReference>
<dbReference type="SMART" id="SM00260">
    <property type="entry name" value="CheW"/>
    <property type="match status" value="1"/>
</dbReference>
<dbReference type="Proteomes" id="UP001205063">
    <property type="component" value="Unassembled WGS sequence"/>
</dbReference>
<proteinExistence type="predicted"/>
<feature type="domain" description="CheW-like" evidence="1">
    <location>
        <begin position="1"/>
        <end position="139"/>
    </location>
</feature>
<dbReference type="InterPro" id="IPR036061">
    <property type="entry name" value="CheW-like_dom_sf"/>
</dbReference>
<dbReference type="GO" id="GO:0006935">
    <property type="term" value="P:chemotaxis"/>
    <property type="evidence" value="ECO:0007669"/>
    <property type="project" value="InterPro"/>
</dbReference>
<organism evidence="2 3">
    <name type="scientific">Bittarella massiliensis</name>
    <name type="common">ex Durand et al. 2017</name>
    <dbReference type="NCBI Taxonomy" id="1720313"/>
    <lineage>
        <taxon>Bacteria</taxon>
        <taxon>Bacillati</taxon>
        <taxon>Bacillota</taxon>
        <taxon>Clostridia</taxon>
        <taxon>Eubacteriales</taxon>
        <taxon>Oscillospiraceae</taxon>
        <taxon>Bittarella (ex Durand et al. 2017)</taxon>
    </lineage>
</organism>
<accession>A0AAW5KE08</accession>
<dbReference type="PROSITE" id="PS50851">
    <property type="entry name" value="CHEW"/>
    <property type="match status" value="1"/>
</dbReference>
<protein>
    <submittedName>
        <fullName evidence="2">Chemotaxis protein CheW</fullName>
    </submittedName>
</protein>
<dbReference type="GO" id="GO:0007165">
    <property type="term" value="P:signal transduction"/>
    <property type="evidence" value="ECO:0007669"/>
    <property type="project" value="InterPro"/>
</dbReference>
<dbReference type="InterPro" id="IPR002545">
    <property type="entry name" value="CheW-lke_dom"/>
</dbReference>